<evidence type="ECO:0000256" key="4">
    <source>
        <dbReference type="ARBA" id="ARBA00022723"/>
    </source>
</evidence>
<proteinExistence type="inferred from homology"/>
<dbReference type="SUPFAM" id="SSF140864">
    <property type="entry name" value="TROVE domain-like"/>
    <property type="match status" value="1"/>
</dbReference>
<dbReference type="Gene3D" id="3.40.50.410">
    <property type="entry name" value="von Willebrand factor, type A domain"/>
    <property type="match status" value="1"/>
</dbReference>
<gene>
    <name evidence="9" type="ORF">O4J56_13440</name>
</gene>
<dbReference type="PANTHER" id="PTHR14202:SF0">
    <property type="entry name" value="RNA-BINDING PROTEIN RO60"/>
    <property type="match status" value="1"/>
</dbReference>
<dbReference type="Pfam" id="PF05731">
    <property type="entry name" value="TROVE"/>
    <property type="match status" value="1"/>
</dbReference>
<evidence type="ECO:0000256" key="6">
    <source>
        <dbReference type="ARBA" id="ARBA00023274"/>
    </source>
</evidence>
<keyword evidence="6" id="KW-0687">Ribonucleoprotein</keyword>
<dbReference type="InterPro" id="IPR036465">
    <property type="entry name" value="vWFA_dom_sf"/>
</dbReference>
<evidence type="ECO:0000313" key="9">
    <source>
        <dbReference type="EMBL" id="MDA2811639.1"/>
    </source>
</evidence>
<protein>
    <submittedName>
        <fullName evidence="9">TROVE domain-containing protein</fullName>
    </submittedName>
</protein>
<evidence type="ECO:0000256" key="1">
    <source>
        <dbReference type="ARBA" id="ARBA00004496"/>
    </source>
</evidence>
<name>A0ABT4U578_9ACTN</name>
<evidence type="ECO:0000256" key="7">
    <source>
        <dbReference type="SAM" id="MobiDB-lite"/>
    </source>
</evidence>
<keyword evidence="5" id="KW-0694">RNA-binding</keyword>
<evidence type="ECO:0000313" key="10">
    <source>
        <dbReference type="Proteomes" id="UP001527866"/>
    </source>
</evidence>
<dbReference type="Proteomes" id="UP001527866">
    <property type="component" value="Unassembled WGS sequence"/>
</dbReference>
<feature type="domain" description="TROVE" evidence="8">
    <location>
        <begin position="25"/>
        <end position="355"/>
    </location>
</feature>
<evidence type="ECO:0000259" key="8">
    <source>
        <dbReference type="PROSITE" id="PS50988"/>
    </source>
</evidence>
<dbReference type="SUPFAM" id="SSF53300">
    <property type="entry name" value="vWA-like"/>
    <property type="match status" value="1"/>
</dbReference>
<reference evidence="9 10" key="1">
    <citation type="submission" date="2023-01" db="EMBL/GenBank/DDBJ databases">
        <title>Draft genome sequence of Nocardiopsis sp. RSe5-2 isolated from halophytes.</title>
        <authorList>
            <person name="Duangmal K."/>
            <person name="Chantavorakit T."/>
        </authorList>
    </citation>
    <scope>NUCLEOTIDE SEQUENCE [LARGE SCALE GENOMIC DNA]</scope>
    <source>
        <strain evidence="9 10">RSe5-2</strain>
    </source>
</reference>
<dbReference type="PROSITE" id="PS50988">
    <property type="entry name" value="TROVE"/>
    <property type="match status" value="1"/>
</dbReference>
<dbReference type="InterPro" id="IPR037214">
    <property type="entry name" value="TROVE_dom_sf"/>
</dbReference>
<dbReference type="PANTHER" id="PTHR14202">
    <property type="entry name" value="60 KDA RIBONUCLEOPROTEIN SSA/RO"/>
    <property type="match status" value="1"/>
</dbReference>
<keyword evidence="3" id="KW-0963">Cytoplasm</keyword>
<dbReference type="RefSeq" id="WP_270686092.1">
    <property type="nucleotide sequence ID" value="NZ_JAQFWQ010000033.1"/>
</dbReference>
<evidence type="ECO:0000256" key="3">
    <source>
        <dbReference type="ARBA" id="ARBA00022490"/>
    </source>
</evidence>
<dbReference type="EMBL" id="JAQFWQ010000033">
    <property type="protein sequence ID" value="MDA2811639.1"/>
    <property type="molecule type" value="Genomic_DNA"/>
</dbReference>
<evidence type="ECO:0000256" key="5">
    <source>
        <dbReference type="ARBA" id="ARBA00022884"/>
    </source>
</evidence>
<comment type="subcellular location">
    <subcellularLocation>
        <location evidence="1">Cytoplasm</location>
    </subcellularLocation>
</comment>
<dbReference type="InterPro" id="IPR008858">
    <property type="entry name" value="TROVE_dom"/>
</dbReference>
<dbReference type="InterPro" id="IPR040322">
    <property type="entry name" value="TROVE2"/>
</dbReference>
<sequence>MAKFNGTGARPVGRGPIASEQVPSGLTHEGAPGYARDAKSELFLLAVSNMVGEQDFYEDADERDARFRSLVHSTAVDDPDWFAGFVRWLRTEANMRSAALVAALEGARARVEAGEHGRSRQMVDAAMARADEPGEALAYWTGRYGRAVPKPVKRGIADAAARLYNERSLLKYDTASKGFRFADVLELVHASPAADKPWQGDLFKHAIDRRHQAEAPIPEGLGVLNRSAALRSRADADPELLLDPEALRSAGMTWENALSLAGDRVDKARLWEALIPSMGYMALLRNLRNFDEAGVSDGVAERVAAKLADPGEVARSRQLPMRFLSAYRAAPSLRWAHALEKALGHCLENVPRLDGRTLVLVDQSYSMGVRLSKRSDLSRAQAAQIFGAALALRCADADLVQFDNTSEAVPVRRGDAMLKVVERFWGARGGTETAQAVRDHFGGHDRVVIVTDEQVWGGYRGQEPLKAVPPQVPVYTWNLAGYRYGHGPSGESGRHTFGGLSDAAFRMIPLVEAGRSADWPWAR</sequence>
<evidence type="ECO:0000256" key="2">
    <source>
        <dbReference type="ARBA" id="ARBA00007814"/>
    </source>
</evidence>
<keyword evidence="4" id="KW-0479">Metal-binding</keyword>
<accession>A0ABT4U578</accession>
<comment type="caution">
    <text evidence="9">The sequence shown here is derived from an EMBL/GenBank/DDBJ whole genome shotgun (WGS) entry which is preliminary data.</text>
</comment>
<keyword evidence="10" id="KW-1185">Reference proteome</keyword>
<feature type="region of interest" description="Disordered" evidence="7">
    <location>
        <begin position="1"/>
        <end position="31"/>
    </location>
</feature>
<organism evidence="9 10">
    <name type="scientific">Nocardiopsis endophytica</name>
    <dbReference type="NCBI Taxonomy" id="3018445"/>
    <lineage>
        <taxon>Bacteria</taxon>
        <taxon>Bacillati</taxon>
        <taxon>Actinomycetota</taxon>
        <taxon>Actinomycetes</taxon>
        <taxon>Streptosporangiales</taxon>
        <taxon>Nocardiopsidaceae</taxon>
        <taxon>Nocardiopsis</taxon>
    </lineage>
</organism>
<comment type="similarity">
    <text evidence="2">Belongs to the Ro 60 kDa family.</text>
</comment>